<protein>
    <submittedName>
        <fullName evidence="2">Uncharacterized protein</fullName>
    </submittedName>
</protein>
<reference evidence="2" key="2">
    <citation type="journal article" date="2021" name="Genome Biol. Evol.">
        <title>Developing a high-quality reference genome for a parasitic bivalve with doubly uniparental inheritance (Bivalvia: Unionida).</title>
        <authorList>
            <person name="Smith C.H."/>
        </authorList>
    </citation>
    <scope>NUCLEOTIDE SEQUENCE</scope>
    <source>
        <strain evidence="2">CHS0354</strain>
        <tissue evidence="2">Mantle</tissue>
    </source>
</reference>
<gene>
    <name evidence="2" type="ORF">CHS0354_006101</name>
</gene>
<sequence>MSKLKGLNFPTSETFTGNSSPSKYYCTYWAGRCGCRVRGLDWTGQVAIVDAQLLVEEFITRFDVQKKDSQYVQQKDKTRTSSKVEEASQLEQIYLAIDGRTG</sequence>
<organism evidence="2 3">
    <name type="scientific">Potamilus streckersoni</name>
    <dbReference type="NCBI Taxonomy" id="2493646"/>
    <lineage>
        <taxon>Eukaryota</taxon>
        <taxon>Metazoa</taxon>
        <taxon>Spiralia</taxon>
        <taxon>Lophotrochozoa</taxon>
        <taxon>Mollusca</taxon>
        <taxon>Bivalvia</taxon>
        <taxon>Autobranchia</taxon>
        <taxon>Heteroconchia</taxon>
        <taxon>Palaeoheterodonta</taxon>
        <taxon>Unionida</taxon>
        <taxon>Unionoidea</taxon>
        <taxon>Unionidae</taxon>
        <taxon>Ambleminae</taxon>
        <taxon>Lampsilini</taxon>
        <taxon>Potamilus</taxon>
    </lineage>
</organism>
<evidence type="ECO:0000313" key="3">
    <source>
        <dbReference type="Proteomes" id="UP001195483"/>
    </source>
</evidence>
<dbReference type="AlphaFoldDB" id="A0AAE0STP6"/>
<keyword evidence="3" id="KW-1185">Reference proteome</keyword>
<name>A0AAE0STP6_9BIVA</name>
<reference evidence="2" key="3">
    <citation type="submission" date="2023-05" db="EMBL/GenBank/DDBJ databases">
        <authorList>
            <person name="Smith C.H."/>
        </authorList>
    </citation>
    <scope>NUCLEOTIDE SEQUENCE</scope>
    <source>
        <strain evidence="2">CHS0354</strain>
        <tissue evidence="2">Mantle</tissue>
    </source>
</reference>
<reference evidence="2" key="1">
    <citation type="journal article" date="2021" name="Genome Biol. Evol.">
        <title>A High-Quality Reference Genome for a Parasitic Bivalve with Doubly Uniparental Inheritance (Bivalvia: Unionida).</title>
        <authorList>
            <person name="Smith C.H."/>
        </authorList>
    </citation>
    <scope>NUCLEOTIDE SEQUENCE</scope>
    <source>
        <strain evidence="2">CHS0354</strain>
    </source>
</reference>
<proteinExistence type="predicted"/>
<evidence type="ECO:0000256" key="1">
    <source>
        <dbReference type="SAM" id="MobiDB-lite"/>
    </source>
</evidence>
<dbReference type="EMBL" id="JAEAOA010000432">
    <property type="protein sequence ID" value="KAK3597746.1"/>
    <property type="molecule type" value="Genomic_DNA"/>
</dbReference>
<feature type="compositionally biased region" description="Polar residues" evidence="1">
    <location>
        <begin position="9"/>
        <end position="21"/>
    </location>
</feature>
<feature type="region of interest" description="Disordered" evidence="1">
    <location>
        <begin position="1"/>
        <end position="21"/>
    </location>
</feature>
<accession>A0AAE0STP6</accession>
<comment type="caution">
    <text evidence="2">The sequence shown here is derived from an EMBL/GenBank/DDBJ whole genome shotgun (WGS) entry which is preliminary data.</text>
</comment>
<dbReference type="Proteomes" id="UP001195483">
    <property type="component" value="Unassembled WGS sequence"/>
</dbReference>
<evidence type="ECO:0000313" key="2">
    <source>
        <dbReference type="EMBL" id="KAK3597746.1"/>
    </source>
</evidence>